<dbReference type="EMBL" id="DF238840">
    <property type="protein sequence ID" value="GAF25454.1"/>
    <property type="molecule type" value="Genomic_DNA"/>
</dbReference>
<accession>A0A0S6UCV3</accession>
<organism evidence="1">
    <name type="scientific">Moorella thermoacetica Y72</name>
    <dbReference type="NCBI Taxonomy" id="1325331"/>
    <lineage>
        <taxon>Bacteria</taxon>
        <taxon>Bacillati</taxon>
        <taxon>Bacillota</taxon>
        <taxon>Clostridia</taxon>
        <taxon>Neomoorellales</taxon>
        <taxon>Neomoorellaceae</taxon>
        <taxon>Neomoorella</taxon>
    </lineage>
</organism>
<evidence type="ECO:0000313" key="1">
    <source>
        <dbReference type="EMBL" id="GAF25454.1"/>
    </source>
</evidence>
<dbReference type="Proteomes" id="UP000063718">
    <property type="component" value="Unassembled WGS sequence"/>
</dbReference>
<dbReference type="AlphaFoldDB" id="A0A0S6UCV3"/>
<proteinExistence type="predicted"/>
<name>A0A0S6UCV3_NEOTH</name>
<gene>
    <name evidence="1" type="ORF">MTY_0787</name>
</gene>
<sequence length="78" mass="8835">MLLNRIYRKIKISQFLSKGVGIMGKVLIALNEEEQLMLQRICLDKDAGEALEFVLQKIAPKIPKKIPCLAGVLMQPER</sequence>
<reference evidence="1" key="1">
    <citation type="journal article" date="2014" name="Gene">
        <title>Genome-guided analysis of transformation efficiency and carbon dioxide assimilation by Moorella thermoacetica Y72.</title>
        <authorList>
            <person name="Tsukahara K."/>
            <person name="Kita A."/>
            <person name="Nakashimada Y."/>
            <person name="Hoshino T."/>
            <person name="Murakami K."/>
        </authorList>
    </citation>
    <scope>NUCLEOTIDE SEQUENCE [LARGE SCALE GENOMIC DNA]</scope>
    <source>
        <strain evidence="1">Y72</strain>
    </source>
</reference>
<protein>
    <submittedName>
        <fullName evidence="1">Uncharacterized protein</fullName>
    </submittedName>
</protein>